<protein>
    <submittedName>
        <fullName evidence="1">Uncharacterized protein</fullName>
    </submittedName>
</protein>
<dbReference type="AlphaFoldDB" id="A0AAN9TRE4"/>
<evidence type="ECO:0000313" key="1">
    <source>
        <dbReference type="EMBL" id="KAK7601375.1"/>
    </source>
</evidence>
<accession>A0AAN9TRE4</accession>
<name>A0AAN9TRE4_9HEMI</name>
<keyword evidence="2" id="KW-1185">Reference proteome</keyword>
<organism evidence="1 2">
    <name type="scientific">Parthenolecanium corni</name>
    <dbReference type="NCBI Taxonomy" id="536013"/>
    <lineage>
        <taxon>Eukaryota</taxon>
        <taxon>Metazoa</taxon>
        <taxon>Ecdysozoa</taxon>
        <taxon>Arthropoda</taxon>
        <taxon>Hexapoda</taxon>
        <taxon>Insecta</taxon>
        <taxon>Pterygota</taxon>
        <taxon>Neoptera</taxon>
        <taxon>Paraneoptera</taxon>
        <taxon>Hemiptera</taxon>
        <taxon>Sternorrhyncha</taxon>
        <taxon>Coccoidea</taxon>
        <taxon>Coccidae</taxon>
        <taxon>Parthenolecanium</taxon>
    </lineage>
</organism>
<reference evidence="1 2" key="1">
    <citation type="submission" date="2024-03" db="EMBL/GenBank/DDBJ databases">
        <title>Adaptation during the transition from Ophiocordyceps entomopathogen to insect associate is accompanied by gene loss and intensified selection.</title>
        <authorList>
            <person name="Ward C.M."/>
            <person name="Onetto C.A."/>
            <person name="Borneman A.R."/>
        </authorList>
    </citation>
    <scope>NUCLEOTIDE SEQUENCE [LARGE SCALE GENOMIC DNA]</scope>
    <source>
        <strain evidence="1">AWRI1</strain>
        <tissue evidence="1">Single Adult Female</tissue>
    </source>
</reference>
<proteinExistence type="predicted"/>
<dbReference type="EMBL" id="JBBCAQ010000010">
    <property type="protein sequence ID" value="KAK7601375.1"/>
    <property type="molecule type" value="Genomic_DNA"/>
</dbReference>
<comment type="caution">
    <text evidence="1">The sequence shown here is derived from an EMBL/GenBank/DDBJ whole genome shotgun (WGS) entry which is preliminary data.</text>
</comment>
<gene>
    <name evidence="1" type="ORF">V9T40_008816</name>
</gene>
<sequence>MDVAMPPKFPQRTLHCRVVDSFLPAFGATLRRVGSVNLFHAYMTFLSQNSQQTVVQKFSQTFGPDTEYNKYHPCQITPPLSAKKLKTTKKRSTVETIVGSTVVVLFTFWLQSDGEWRCYATPACGALPETSYVHKAGTPAIPYCGVAVATGKQFVGYLVEHFCLTSVRIC</sequence>
<evidence type="ECO:0000313" key="2">
    <source>
        <dbReference type="Proteomes" id="UP001367676"/>
    </source>
</evidence>
<dbReference type="Proteomes" id="UP001367676">
    <property type="component" value="Unassembled WGS sequence"/>
</dbReference>